<feature type="coiled-coil region" evidence="1">
    <location>
        <begin position="551"/>
        <end position="585"/>
    </location>
</feature>
<dbReference type="InterPro" id="IPR011993">
    <property type="entry name" value="PH-like_dom_sf"/>
</dbReference>
<dbReference type="PROSITE" id="PS50003">
    <property type="entry name" value="PH_DOMAIN"/>
    <property type="match status" value="1"/>
</dbReference>
<evidence type="ECO:0000259" key="3">
    <source>
        <dbReference type="PROSITE" id="PS50003"/>
    </source>
</evidence>
<dbReference type="AlphaFoldDB" id="A0A6A6GTB6"/>
<dbReference type="Gene3D" id="1.10.1000.11">
    <property type="entry name" value="Arf Nucleotide-binding Site Opener,domain 2"/>
    <property type="match status" value="1"/>
</dbReference>
<dbReference type="Gene3D" id="2.30.29.30">
    <property type="entry name" value="Pleckstrin-homology domain (PH domain)/Phosphotyrosine-binding domain (PTB)"/>
    <property type="match status" value="1"/>
</dbReference>
<evidence type="ECO:0000259" key="4">
    <source>
        <dbReference type="PROSITE" id="PS50190"/>
    </source>
</evidence>
<evidence type="ECO:0008006" key="7">
    <source>
        <dbReference type="Google" id="ProtNLM"/>
    </source>
</evidence>
<feature type="region of interest" description="Disordered" evidence="2">
    <location>
        <begin position="54"/>
        <end position="78"/>
    </location>
</feature>
<evidence type="ECO:0000256" key="2">
    <source>
        <dbReference type="SAM" id="MobiDB-lite"/>
    </source>
</evidence>
<feature type="compositionally biased region" description="Polar residues" evidence="2">
    <location>
        <begin position="9"/>
        <end position="18"/>
    </location>
</feature>
<feature type="compositionally biased region" description="Polar residues" evidence="2">
    <location>
        <begin position="765"/>
        <end position="780"/>
    </location>
</feature>
<keyword evidence="1" id="KW-0175">Coiled coil</keyword>
<dbReference type="InterPro" id="IPR000904">
    <property type="entry name" value="Sec7_dom"/>
</dbReference>
<organism evidence="5 6">
    <name type="scientific">Viridothelium virens</name>
    <name type="common">Speckled blister lichen</name>
    <name type="synonym">Trypethelium virens</name>
    <dbReference type="NCBI Taxonomy" id="1048519"/>
    <lineage>
        <taxon>Eukaryota</taxon>
        <taxon>Fungi</taxon>
        <taxon>Dikarya</taxon>
        <taxon>Ascomycota</taxon>
        <taxon>Pezizomycotina</taxon>
        <taxon>Dothideomycetes</taxon>
        <taxon>Dothideomycetes incertae sedis</taxon>
        <taxon>Trypetheliales</taxon>
        <taxon>Trypetheliaceae</taxon>
        <taxon>Viridothelium</taxon>
    </lineage>
</organism>
<feature type="compositionally biased region" description="Basic and acidic residues" evidence="2">
    <location>
        <begin position="871"/>
        <end position="880"/>
    </location>
</feature>
<dbReference type="SUPFAM" id="SSF50729">
    <property type="entry name" value="PH domain-like"/>
    <property type="match status" value="1"/>
</dbReference>
<feature type="region of interest" description="Disordered" evidence="2">
    <location>
        <begin position="637"/>
        <end position="885"/>
    </location>
</feature>
<keyword evidence="6" id="KW-1185">Reference proteome</keyword>
<sequence length="1081" mass="119660">MRLERRNRSPTATSSGELPSTPPLPISGRDSMSLAGRSSLGTVFSLSRFRQSSDAQISRHGSPASGQTGTPGGTTKSNSFALSREVLVLPEREDGETPVKYLARVEEAIPRSCIASLLSKSNDPFSLAVMRSYMRTFAFFGEPIDMAVRKLLMEAELPKETQQIDRVIQGFADRYHECNPGIFISSAYILAFSIIILQTDVFNKNNKNKMQKQDYIKMASGNDVSEAVLGCFYDNISYTPFIHIDDDVNVNGSRPGTHKPRKALFKNPAPEQIKRVAAKEPLDPYTLIFESKLDFLRPEIRNVINLDDPYTYLGTTSNLDVKALSNSFFRFGVLQILSARSRPEAFMSQAGISNPQEAQAGVVDIMVTKVGILWRKDTKKKKARSPWQEWGAVLTGSQLYLFRSSAWVKNLMHQYEVHQKQGNRDTPVIFKPPLTEFKPDAFLSTDDAVTLRDSTYRRHKHAFTFVRHGGFEENFLAEDEGEMNDWLARLNYASAFRSANVRMKGLVGGSYEGQRSRGIRRLDSSKSVRSVQTPTGEVTIQSGKIDMQLAQQILESRKQHILEKVAQAENQLGDYHKELDKLLRNARHLQILAPIQPKTRQDIIMAAGRMEAQLRWTRKDIWRVRCHKDVLAKDIEDDASVESQPQAMDTLTPSADPAKQPRSRALSKSSPIGSPKLSPKRSQSSFTRSPRRDGRSSLEVQTEMAFKAPAEPASSLRSQDQWQLPPLSLNPNRRSRASVSSVQANSATQDALSLASSHGREARSPTMSNTTDTHLATPTPSIDDKEHALLREAGLLREDSNRPRTAPDSDQEWNSALASPEGRSKVRRSLHRTLRESHGHGHGHHVPHGPSHHRSRKGKDSASSAGLGDDDVSHEGERLSRTTGSFTVHGKKASVIHFGSEWKDMSPEDRLKAKRHAHAQDKRLSVSNAIEDSEDISLQDSPGDHDRSGVGKEIAAGKRPVSMAETESTTTAQSFRDAELNAVTSTSDALSEDSSFEAPQPAQFEPPGGDIFTAEDLVPPPEESPLAGDFHTPPSEQGQVEEEDAVVGGEDMEGKSGSSGANDELDMDRLQPQLRAISAES</sequence>
<feature type="compositionally biased region" description="Polar residues" evidence="2">
    <location>
        <begin position="641"/>
        <end position="653"/>
    </location>
</feature>
<reference evidence="5" key="1">
    <citation type="journal article" date="2020" name="Stud. Mycol.">
        <title>101 Dothideomycetes genomes: a test case for predicting lifestyles and emergence of pathogens.</title>
        <authorList>
            <person name="Haridas S."/>
            <person name="Albert R."/>
            <person name="Binder M."/>
            <person name="Bloem J."/>
            <person name="Labutti K."/>
            <person name="Salamov A."/>
            <person name="Andreopoulos B."/>
            <person name="Baker S."/>
            <person name="Barry K."/>
            <person name="Bills G."/>
            <person name="Bluhm B."/>
            <person name="Cannon C."/>
            <person name="Castanera R."/>
            <person name="Culley D."/>
            <person name="Daum C."/>
            <person name="Ezra D."/>
            <person name="Gonzalez J."/>
            <person name="Henrissat B."/>
            <person name="Kuo A."/>
            <person name="Liang C."/>
            <person name="Lipzen A."/>
            <person name="Lutzoni F."/>
            <person name="Magnuson J."/>
            <person name="Mondo S."/>
            <person name="Nolan M."/>
            <person name="Ohm R."/>
            <person name="Pangilinan J."/>
            <person name="Park H.-J."/>
            <person name="Ramirez L."/>
            <person name="Alfaro M."/>
            <person name="Sun H."/>
            <person name="Tritt A."/>
            <person name="Yoshinaga Y."/>
            <person name="Zwiers L.-H."/>
            <person name="Turgeon B."/>
            <person name="Goodwin S."/>
            <person name="Spatafora J."/>
            <person name="Crous P."/>
            <person name="Grigoriev I."/>
        </authorList>
    </citation>
    <scope>NUCLEOTIDE SEQUENCE</scope>
    <source>
        <strain evidence="5">Tuck. ex Michener</strain>
    </source>
</reference>
<feature type="region of interest" description="Disordered" evidence="2">
    <location>
        <begin position="1"/>
        <end position="32"/>
    </location>
</feature>
<protein>
    <recommendedName>
        <fullName evidence="7">SEC7 domain-containing protein</fullName>
    </recommendedName>
</protein>
<dbReference type="InterPro" id="IPR023394">
    <property type="entry name" value="Sec7_C_sf"/>
</dbReference>
<evidence type="ECO:0000313" key="6">
    <source>
        <dbReference type="Proteomes" id="UP000800092"/>
    </source>
</evidence>
<dbReference type="PANTHER" id="PTHR10663:SF405">
    <property type="entry name" value="ARF GUANINE NUCLEOTIDE EXCHANGE FACTOR SYT1"/>
    <property type="match status" value="1"/>
</dbReference>
<dbReference type="OrthoDB" id="430364at2759"/>
<dbReference type="Pfam" id="PF01369">
    <property type="entry name" value="Sec7"/>
    <property type="match status" value="1"/>
</dbReference>
<dbReference type="SUPFAM" id="SSF48425">
    <property type="entry name" value="Sec7 domain"/>
    <property type="match status" value="1"/>
</dbReference>
<feature type="compositionally biased region" description="Basic residues" evidence="2">
    <location>
        <begin position="840"/>
        <end position="857"/>
    </location>
</feature>
<feature type="compositionally biased region" description="Basic and acidic residues" evidence="2">
    <location>
        <begin position="782"/>
        <end position="807"/>
    </location>
</feature>
<dbReference type="PANTHER" id="PTHR10663">
    <property type="entry name" value="GUANYL-NUCLEOTIDE EXCHANGE FACTOR"/>
    <property type="match status" value="1"/>
</dbReference>
<dbReference type="SMART" id="SM00233">
    <property type="entry name" value="PH"/>
    <property type="match status" value="1"/>
</dbReference>
<feature type="domain" description="SEC7" evidence="4">
    <location>
        <begin position="76"/>
        <end position="239"/>
    </location>
</feature>
<evidence type="ECO:0000256" key="1">
    <source>
        <dbReference type="SAM" id="Coils"/>
    </source>
</evidence>
<dbReference type="InterPro" id="IPR001849">
    <property type="entry name" value="PH_domain"/>
</dbReference>
<dbReference type="GO" id="GO:0032012">
    <property type="term" value="P:regulation of ARF protein signal transduction"/>
    <property type="evidence" value="ECO:0007669"/>
    <property type="project" value="InterPro"/>
</dbReference>
<feature type="domain" description="PH" evidence="3">
    <location>
        <begin position="366"/>
        <end position="495"/>
    </location>
</feature>
<feature type="compositionally biased region" description="Polar residues" evidence="2">
    <location>
        <begin position="965"/>
        <end position="974"/>
    </location>
</feature>
<accession>A0A6A6GTB6</accession>
<dbReference type="SMART" id="SM00222">
    <property type="entry name" value="Sec7"/>
    <property type="match status" value="1"/>
</dbReference>
<evidence type="ECO:0000313" key="5">
    <source>
        <dbReference type="EMBL" id="KAF2229022.1"/>
    </source>
</evidence>
<dbReference type="EMBL" id="ML991879">
    <property type="protein sequence ID" value="KAF2229022.1"/>
    <property type="molecule type" value="Genomic_DNA"/>
</dbReference>
<dbReference type="Proteomes" id="UP000800092">
    <property type="component" value="Unassembled WGS sequence"/>
</dbReference>
<feature type="compositionally biased region" description="Polar residues" evidence="2">
    <location>
        <begin position="64"/>
        <end position="78"/>
    </location>
</feature>
<dbReference type="InterPro" id="IPR035999">
    <property type="entry name" value="Sec7_dom_sf"/>
</dbReference>
<feature type="compositionally biased region" description="Low complexity" evidence="2">
    <location>
        <begin position="737"/>
        <end position="747"/>
    </location>
</feature>
<dbReference type="PROSITE" id="PS50190">
    <property type="entry name" value="SEC7"/>
    <property type="match status" value="1"/>
</dbReference>
<proteinExistence type="predicted"/>
<name>A0A6A6GTB6_VIRVR</name>
<feature type="region of interest" description="Disordered" evidence="2">
    <location>
        <begin position="909"/>
        <end position="1081"/>
    </location>
</feature>
<dbReference type="GO" id="GO:0005085">
    <property type="term" value="F:guanyl-nucleotide exchange factor activity"/>
    <property type="evidence" value="ECO:0007669"/>
    <property type="project" value="InterPro"/>
</dbReference>
<gene>
    <name evidence="5" type="ORF">EV356DRAFT_25347</name>
</gene>